<keyword evidence="1" id="KW-0812">Transmembrane</keyword>
<dbReference type="EMBL" id="NESQ01000181">
    <property type="protein sequence ID" value="PUU76612.1"/>
    <property type="molecule type" value="Genomic_DNA"/>
</dbReference>
<accession>A0A2T6ZM97</accession>
<keyword evidence="1" id="KW-1133">Transmembrane helix</keyword>
<protein>
    <submittedName>
        <fullName evidence="2">Uncharacterized protein</fullName>
    </submittedName>
</protein>
<evidence type="ECO:0000313" key="3">
    <source>
        <dbReference type="Proteomes" id="UP000244722"/>
    </source>
</evidence>
<gene>
    <name evidence="2" type="ORF">B9Z19DRAFT_1087851</name>
</gene>
<reference evidence="2 3" key="1">
    <citation type="submission" date="2017-04" db="EMBL/GenBank/DDBJ databases">
        <title>Draft genome sequence of Tuber borchii Vittad., a whitish edible truffle.</title>
        <authorList>
            <consortium name="DOE Joint Genome Institute"/>
            <person name="Murat C."/>
            <person name="Kuo A."/>
            <person name="Barry K.W."/>
            <person name="Clum A."/>
            <person name="Dockter R.B."/>
            <person name="Fauchery L."/>
            <person name="Iotti M."/>
            <person name="Kohler A."/>
            <person name="Labutti K."/>
            <person name="Lindquist E.A."/>
            <person name="Lipzen A."/>
            <person name="Ohm R.A."/>
            <person name="Wang M."/>
            <person name="Grigoriev I.V."/>
            <person name="Zambonelli A."/>
            <person name="Martin F.M."/>
        </authorList>
    </citation>
    <scope>NUCLEOTIDE SEQUENCE [LARGE SCALE GENOMIC DNA]</scope>
    <source>
        <strain evidence="2 3">Tbo3840</strain>
    </source>
</reference>
<keyword evidence="3" id="KW-1185">Reference proteome</keyword>
<comment type="caution">
    <text evidence="2">The sequence shown here is derived from an EMBL/GenBank/DDBJ whole genome shotgun (WGS) entry which is preliminary data.</text>
</comment>
<dbReference type="Proteomes" id="UP000244722">
    <property type="component" value="Unassembled WGS sequence"/>
</dbReference>
<evidence type="ECO:0000256" key="1">
    <source>
        <dbReference type="SAM" id="Phobius"/>
    </source>
</evidence>
<organism evidence="2 3">
    <name type="scientific">Tuber borchii</name>
    <name type="common">White truffle</name>
    <dbReference type="NCBI Taxonomy" id="42251"/>
    <lineage>
        <taxon>Eukaryota</taxon>
        <taxon>Fungi</taxon>
        <taxon>Dikarya</taxon>
        <taxon>Ascomycota</taxon>
        <taxon>Pezizomycotina</taxon>
        <taxon>Pezizomycetes</taxon>
        <taxon>Pezizales</taxon>
        <taxon>Tuberaceae</taxon>
        <taxon>Tuber</taxon>
    </lineage>
</organism>
<evidence type="ECO:0000313" key="2">
    <source>
        <dbReference type="EMBL" id="PUU76612.1"/>
    </source>
</evidence>
<proteinExistence type="predicted"/>
<sequence>MLLGVLLPSEHKLFHGYLSYFFADFVRIFITIKTPSHLLLLAVFYLILALVFVVRTCSAGLKQKAG</sequence>
<dbReference type="AlphaFoldDB" id="A0A2T6ZM97"/>
<feature type="transmembrane region" description="Helical" evidence="1">
    <location>
        <begin position="12"/>
        <end position="30"/>
    </location>
</feature>
<name>A0A2T6ZM97_TUBBO</name>
<keyword evidence="1" id="KW-0472">Membrane</keyword>
<feature type="transmembrane region" description="Helical" evidence="1">
    <location>
        <begin position="36"/>
        <end position="54"/>
    </location>
</feature>